<dbReference type="Proteomes" id="UP000095286">
    <property type="component" value="Unplaced"/>
</dbReference>
<evidence type="ECO:0000313" key="1">
    <source>
        <dbReference type="Proteomes" id="UP000095286"/>
    </source>
</evidence>
<name>A0AC35TK61_9BILA</name>
<accession>A0AC35TK61</accession>
<protein>
    <submittedName>
        <fullName evidence="2">3Beta_HSD domain-containing protein</fullName>
    </submittedName>
</protein>
<proteinExistence type="predicted"/>
<reference evidence="2" key="1">
    <citation type="submission" date="2016-11" db="UniProtKB">
        <authorList>
            <consortium name="WormBaseParasite"/>
        </authorList>
    </citation>
    <scope>IDENTIFICATION</scope>
    <source>
        <strain evidence="2">KR3021</strain>
    </source>
</reference>
<evidence type="ECO:0000313" key="2">
    <source>
        <dbReference type="WBParaSite" id="RSKR_0000144700.1"/>
    </source>
</evidence>
<organism evidence="1 2">
    <name type="scientific">Rhabditophanes sp. KR3021</name>
    <dbReference type="NCBI Taxonomy" id="114890"/>
    <lineage>
        <taxon>Eukaryota</taxon>
        <taxon>Metazoa</taxon>
        <taxon>Ecdysozoa</taxon>
        <taxon>Nematoda</taxon>
        <taxon>Chromadorea</taxon>
        <taxon>Rhabditida</taxon>
        <taxon>Tylenchina</taxon>
        <taxon>Panagrolaimomorpha</taxon>
        <taxon>Strongyloidoidea</taxon>
        <taxon>Alloionematidae</taxon>
        <taxon>Rhabditophanes</taxon>
    </lineage>
</organism>
<dbReference type="WBParaSite" id="RSKR_0000144700.1">
    <property type="protein sequence ID" value="RSKR_0000144700.1"/>
    <property type="gene ID" value="RSKR_0000144700"/>
</dbReference>
<sequence length="371" mass="43248">MEGINKVCIFGYDSTLGFHLAKELQETYPDIFINYWTLNKLDDSADQRENIFWGVESVDDALHDCKIAYNVLDCRDWSLATNKETLKYVNEDIPKLLLQKCEDKNDIALIHVSSTLVQLSNKWPNIYLKEKYEMDLEANDLPHKDYCKSKLNCENMLIKHASSVPHLILRCTTLYGEMDLGSAVTDAKKCLLKHKKLPYFNEDNGVCQMTYAGNAASAVIKCSEKLIKEISNKNMNEKSISGEIIIISDHTPVINLRKAVLNPLLEENDNCLESFYAPLTGVLFLYFWLMVAFFVKILPLKNETKKVMPDYDYFLLHYYNWTFYNTYKLDHIIKWKPKYSYEESIALSTDYYKDNADIENFKFSWENNYAK</sequence>